<proteinExistence type="predicted"/>
<dbReference type="PANTHER" id="PTHR35762:SF2">
    <property type="entry name" value="TRANSMEMBRANE PROTEIN"/>
    <property type="match status" value="1"/>
</dbReference>
<evidence type="ECO:0000313" key="2">
    <source>
        <dbReference type="EMBL" id="KAH9317676.1"/>
    </source>
</evidence>
<protein>
    <recommendedName>
        <fullName evidence="4">DUF4408 domain-containing protein</fullName>
    </recommendedName>
</protein>
<comment type="caution">
    <text evidence="2">The sequence shown here is derived from an EMBL/GenBank/DDBJ whole genome shotgun (WGS) entry which is preliminary data.</text>
</comment>
<keyword evidence="1" id="KW-1133">Transmembrane helix</keyword>
<gene>
    <name evidence="2" type="ORF">KI387_019445</name>
</gene>
<keyword evidence="1" id="KW-0472">Membrane</keyword>
<accession>A0AA38LBI4</accession>
<name>A0AA38LBI4_TAXCH</name>
<feature type="transmembrane region" description="Helical" evidence="1">
    <location>
        <begin position="54"/>
        <end position="75"/>
    </location>
</feature>
<dbReference type="OMA" id="TIAMTDE"/>
<dbReference type="Proteomes" id="UP000824469">
    <property type="component" value="Unassembled WGS sequence"/>
</dbReference>
<keyword evidence="1" id="KW-0812">Transmembrane</keyword>
<dbReference type="AlphaFoldDB" id="A0AA38LBI4"/>
<sequence>MPSLEKLDAMVKFTRVQTVKKLMAYFIIAMMCSVVVNFQALVDSLCFVFVSPENWSWLANSRLLILLLNITIVTLTTKSRLLTAQPNRGTELHDLYDELVKKNKMRSRFSSDVENKSSFEKEKERKGRFIVYDAKRTGFGSTGDVFCSDKTVKNSSRREPVTDEPMEDCHCGENNLAIELSTENLVVVEVSPVEELAKKVIMTVEVPVMEEETCNTIAMTDEELPRRAVEVPVMEEETCNTIAMTDEELLRRADDFIARIRSQIRKGM</sequence>
<evidence type="ECO:0000313" key="3">
    <source>
        <dbReference type="Proteomes" id="UP000824469"/>
    </source>
</evidence>
<reference evidence="2 3" key="1">
    <citation type="journal article" date="2021" name="Nat. Plants">
        <title>The Taxus genome provides insights into paclitaxel biosynthesis.</title>
        <authorList>
            <person name="Xiong X."/>
            <person name="Gou J."/>
            <person name="Liao Q."/>
            <person name="Li Y."/>
            <person name="Zhou Q."/>
            <person name="Bi G."/>
            <person name="Li C."/>
            <person name="Du R."/>
            <person name="Wang X."/>
            <person name="Sun T."/>
            <person name="Guo L."/>
            <person name="Liang H."/>
            <person name="Lu P."/>
            <person name="Wu Y."/>
            <person name="Zhang Z."/>
            <person name="Ro D.K."/>
            <person name="Shang Y."/>
            <person name="Huang S."/>
            <person name="Yan J."/>
        </authorList>
    </citation>
    <scope>NUCLEOTIDE SEQUENCE [LARGE SCALE GENOMIC DNA]</scope>
    <source>
        <strain evidence="2">Ta-2019</strain>
    </source>
</reference>
<keyword evidence="3" id="KW-1185">Reference proteome</keyword>
<dbReference type="PANTHER" id="PTHR35762">
    <property type="entry name" value="TRANSMEMBRANE PROTEIN"/>
    <property type="match status" value="1"/>
</dbReference>
<evidence type="ECO:0008006" key="4">
    <source>
        <dbReference type="Google" id="ProtNLM"/>
    </source>
</evidence>
<dbReference type="EMBL" id="JAHRHJ020000004">
    <property type="protein sequence ID" value="KAH9317676.1"/>
    <property type="molecule type" value="Genomic_DNA"/>
</dbReference>
<feature type="transmembrane region" description="Helical" evidence="1">
    <location>
        <begin position="22"/>
        <end position="42"/>
    </location>
</feature>
<evidence type="ECO:0000256" key="1">
    <source>
        <dbReference type="SAM" id="Phobius"/>
    </source>
</evidence>
<organism evidence="2 3">
    <name type="scientific">Taxus chinensis</name>
    <name type="common">Chinese yew</name>
    <name type="synonym">Taxus wallichiana var. chinensis</name>
    <dbReference type="NCBI Taxonomy" id="29808"/>
    <lineage>
        <taxon>Eukaryota</taxon>
        <taxon>Viridiplantae</taxon>
        <taxon>Streptophyta</taxon>
        <taxon>Embryophyta</taxon>
        <taxon>Tracheophyta</taxon>
        <taxon>Spermatophyta</taxon>
        <taxon>Pinopsida</taxon>
        <taxon>Pinidae</taxon>
        <taxon>Conifers II</taxon>
        <taxon>Cupressales</taxon>
        <taxon>Taxaceae</taxon>
        <taxon>Taxus</taxon>
    </lineage>
</organism>